<keyword evidence="2" id="KW-1185">Reference proteome</keyword>
<sequence>MKYVDLDQFSPWPNTSEEVEDLLQTILTVAQGCRDLTFTGTPPGWLCMLLGHYLSHHLASLYIECPDMGPVEVFDHNPF</sequence>
<reference evidence="1 2" key="1">
    <citation type="submission" date="2020-08" db="EMBL/GenBank/DDBJ databases">
        <title>Genomic Encyclopedia of Type Strains, Phase IV (KMG-IV): sequencing the most valuable type-strain genomes for metagenomic binning, comparative biology and taxonomic classification.</title>
        <authorList>
            <person name="Goeker M."/>
        </authorList>
    </citation>
    <scope>NUCLEOTIDE SEQUENCE [LARGE SCALE GENOMIC DNA]</scope>
    <source>
        <strain evidence="1 2">DSM 22071</strain>
    </source>
</reference>
<dbReference type="RefSeq" id="WP_183732437.1">
    <property type="nucleotide sequence ID" value="NZ_JACHID010000009.1"/>
</dbReference>
<dbReference type="EMBL" id="JACHID010000009">
    <property type="protein sequence ID" value="MBB5022256.1"/>
    <property type="molecule type" value="Genomic_DNA"/>
</dbReference>
<proteinExistence type="predicted"/>
<dbReference type="PROSITE" id="PS51257">
    <property type="entry name" value="PROKAR_LIPOPROTEIN"/>
    <property type="match status" value="1"/>
</dbReference>
<evidence type="ECO:0000313" key="1">
    <source>
        <dbReference type="EMBL" id="MBB5022256.1"/>
    </source>
</evidence>
<evidence type="ECO:0000313" key="2">
    <source>
        <dbReference type="Proteomes" id="UP000528322"/>
    </source>
</evidence>
<gene>
    <name evidence="1" type="ORF">HNR37_001588</name>
</gene>
<dbReference type="Proteomes" id="UP000528322">
    <property type="component" value="Unassembled WGS sequence"/>
</dbReference>
<organism evidence="1 2">
    <name type="scientific">Desulfurispira natronophila</name>
    <dbReference type="NCBI Taxonomy" id="682562"/>
    <lineage>
        <taxon>Bacteria</taxon>
        <taxon>Pseudomonadati</taxon>
        <taxon>Chrysiogenota</taxon>
        <taxon>Chrysiogenia</taxon>
        <taxon>Chrysiogenales</taxon>
        <taxon>Chrysiogenaceae</taxon>
        <taxon>Desulfurispira</taxon>
    </lineage>
</organism>
<name>A0A7W7Y539_9BACT</name>
<comment type="caution">
    <text evidence="1">The sequence shown here is derived from an EMBL/GenBank/DDBJ whole genome shotgun (WGS) entry which is preliminary data.</text>
</comment>
<protein>
    <submittedName>
        <fullName evidence="1">Uncharacterized protein</fullName>
    </submittedName>
</protein>
<accession>A0A7W7Y539</accession>
<dbReference type="AlphaFoldDB" id="A0A7W7Y539"/>